<dbReference type="Proteomes" id="UP000542342">
    <property type="component" value="Unassembled WGS sequence"/>
</dbReference>
<protein>
    <submittedName>
        <fullName evidence="2">Lipoate--protein ligase family protein</fullName>
    </submittedName>
</protein>
<name>A0A7V9ACP6_9BACT</name>
<dbReference type="InterPro" id="IPR050664">
    <property type="entry name" value="Octanoyltrans_LipM/LipL"/>
</dbReference>
<gene>
    <name evidence="2" type="ORF">H0921_12520</name>
</gene>
<dbReference type="RefSeq" id="WP_194538597.1">
    <property type="nucleotide sequence ID" value="NZ_JACEFB010000009.1"/>
</dbReference>
<comment type="caution">
    <text evidence="2">The sequence shown here is derived from an EMBL/GenBank/DDBJ whole genome shotgun (WGS) entry which is preliminary data.</text>
</comment>
<dbReference type="EMBL" id="JACEFB010000009">
    <property type="protein sequence ID" value="MBA2226987.1"/>
    <property type="molecule type" value="Genomic_DNA"/>
</dbReference>
<keyword evidence="2" id="KW-0436">Ligase</keyword>
<dbReference type="InterPro" id="IPR004143">
    <property type="entry name" value="BPL_LPL_catalytic"/>
</dbReference>
<dbReference type="GO" id="GO:0016874">
    <property type="term" value="F:ligase activity"/>
    <property type="evidence" value="ECO:0007669"/>
    <property type="project" value="UniProtKB-KW"/>
</dbReference>
<dbReference type="PROSITE" id="PS51733">
    <property type="entry name" value="BPL_LPL_CATALYTIC"/>
    <property type="match status" value="1"/>
</dbReference>
<dbReference type="PANTHER" id="PTHR43679">
    <property type="entry name" value="OCTANOYLTRANSFERASE LIPM-RELATED"/>
    <property type="match status" value="1"/>
</dbReference>
<feature type="domain" description="BPL/LPL catalytic" evidence="1">
    <location>
        <begin position="30"/>
        <end position="216"/>
    </location>
</feature>
<evidence type="ECO:0000313" key="3">
    <source>
        <dbReference type="Proteomes" id="UP000542342"/>
    </source>
</evidence>
<reference evidence="2 3" key="1">
    <citation type="submission" date="2020-07" db="EMBL/GenBank/DDBJ databases">
        <title>Thermogemmata thermophila gen. nov., sp. nov., a novel moderate thermophilic planctomycete from a Kamchatka hot spring.</title>
        <authorList>
            <person name="Elcheninov A.G."/>
            <person name="Podosokorskaya O.A."/>
            <person name="Kovaleva O.L."/>
            <person name="Novikov A."/>
            <person name="Bonch-Osmolovskaya E.A."/>
            <person name="Toshchakov S.V."/>
            <person name="Kublanov I.V."/>
        </authorList>
    </citation>
    <scope>NUCLEOTIDE SEQUENCE [LARGE SCALE GENOMIC DNA]</scope>
    <source>
        <strain evidence="2 3">2918</strain>
    </source>
</reference>
<proteinExistence type="predicted"/>
<dbReference type="Gene3D" id="3.30.930.10">
    <property type="entry name" value="Bira Bifunctional Protein, Domain 2"/>
    <property type="match status" value="1"/>
</dbReference>
<evidence type="ECO:0000313" key="2">
    <source>
        <dbReference type="EMBL" id="MBA2226987.1"/>
    </source>
</evidence>
<dbReference type="SUPFAM" id="SSF55681">
    <property type="entry name" value="Class II aaRS and biotin synthetases"/>
    <property type="match status" value="1"/>
</dbReference>
<dbReference type="InterPro" id="IPR045864">
    <property type="entry name" value="aa-tRNA-synth_II/BPL/LPL"/>
</dbReference>
<accession>A0A7V9ACP6</accession>
<keyword evidence="3" id="KW-1185">Reference proteome</keyword>
<evidence type="ECO:0000259" key="1">
    <source>
        <dbReference type="PROSITE" id="PS51733"/>
    </source>
</evidence>
<dbReference type="Pfam" id="PF21948">
    <property type="entry name" value="LplA-B_cat"/>
    <property type="match status" value="1"/>
</dbReference>
<sequence>MSLHLRLLPLTCDDGPSQMAQDEVLLESATGGQASLRFYQWSVPTLSLGYFQPAAMRLHRAELAALPWVRRPTGGAAILHHHELTYAFALPPRLAFRQNSWICLFHGLLRELLEETALAGQAHLVRCGEERKLGDVLCFLHQTAGDLLLGGSKVAGSAQRKHRGALLQHGSILLRRSPYAPELPGLFDLAGQELFTPAALAQSLAARFAALLHAELVPASWTPAEQQRIAELKAAKYQQPAWNEKR</sequence>
<organism evidence="2 3">
    <name type="scientific">Thermogemmata fonticola</name>
    <dbReference type="NCBI Taxonomy" id="2755323"/>
    <lineage>
        <taxon>Bacteria</taxon>
        <taxon>Pseudomonadati</taxon>
        <taxon>Planctomycetota</taxon>
        <taxon>Planctomycetia</taxon>
        <taxon>Gemmatales</taxon>
        <taxon>Gemmataceae</taxon>
        <taxon>Thermogemmata</taxon>
    </lineage>
</organism>
<dbReference type="PANTHER" id="PTHR43679:SF2">
    <property type="entry name" value="OCTANOYL-[GCVH]:PROTEIN N-OCTANOYLTRANSFERASE"/>
    <property type="match status" value="1"/>
</dbReference>
<dbReference type="AlphaFoldDB" id="A0A7V9ACP6"/>